<keyword evidence="3" id="KW-1185">Reference proteome</keyword>
<feature type="compositionally biased region" description="Basic and acidic residues" evidence="1">
    <location>
        <begin position="95"/>
        <end position="104"/>
    </location>
</feature>
<name>A0A8H6RET5_9PEZI</name>
<feature type="compositionally biased region" description="Polar residues" evidence="1">
    <location>
        <begin position="17"/>
        <end position="31"/>
    </location>
</feature>
<feature type="region of interest" description="Disordered" evidence="1">
    <location>
        <begin position="91"/>
        <end position="181"/>
    </location>
</feature>
<feature type="compositionally biased region" description="Basic and acidic residues" evidence="1">
    <location>
        <begin position="155"/>
        <end position="169"/>
    </location>
</feature>
<organism evidence="2 3">
    <name type="scientific">Pseudocercospora fuligena</name>
    <dbReference type="NCBI Taxonomy" id="685502"/>
    <lineage>
        <taxon>Eukaryota</taxon>
        <taxon>Fungi</taxon>
        <taxon>Dikarya</taxon>
        <taxon>Ascomycota</taxon>
        <taxon>Pezizomycotina</taxon>
        <taxon>Dothideomycetes</taxon>
        <taxon>Dothideomycetidae</taxon>
        <taxon>Mycosphaerellales</taxon>
        <taxon>Mycosphaerellaceae</taxon>
        <taxon>Pseudocercospora</taxon>
    </lineage>
</organism>
<feature type="region of interest" description="Disordered" evidence="1">
    <location>
        <begin position="193"/>
        <end position="220"/>
    </location>
</feature>
<evidence type="ECO:0000256" key="1">
    <source>
        <dbReference type="SAM" id="MobiDB-lite"/>
    </source>
</evidence>
<gene>
    <name evidence="2" type="ORF">HII31_08898</name>
</gene>
<comment type="caution">
    <text evidence="2">The sequence shown here is derived from an EMBL/GenBank/DDBJ whole genome shotgun (WGS) entry which is preliminary data.</text>
</comment>
<proteinExistence type="predicted"/>
<feature type="compositionally biased region" description="Low complexity" evidence="1">
    <location>
        <begin position="206"/>
        <end position="220"/>
    </location>
</feature>
<sequence>MLSDDKIITSDDHELSAVQQERQPQSQQDAQTPMTRTSPSRRRVLSLISQALITPNHDLKILRQAIHETEIFLEYAKRGLGEEVRALNEGAVKNDSAKGKDGFTARHSSQRSRKASARAQEKKNEVHKSVDLVTSEAEHSTRQASQRGRKSSAKGPEKKDDVSETHGVSEDPYPGELIVPEELVPAGSISCASSHTRVTRAPTVASSSSTSISKSIHGGA</sequence>
<dbReference type="EMBL" id="JABCIY010000178">
    <property type="protein sequence ID" value="KAF7189791.1"/>
    <property type="molecule type" value="Genomic_DNA"/>
</dbReference>
<feature type="compositionally biased region" description="Basic and acidic residues" evidence="1">
    <location>
        <begin position="119"/>
        <end position="141"/>
    </location>
</feature>
<evidence type="ECO:0000313" key="2">
    <source>
        <dbReference type="EMBL" id="KAF7189791.1"/>
    </source>
</evidence>
<feature type="compositionally biased region" description="Basic and acidic residues" evidence="1">
    <location>
        <begin position="1"/>
        <end position="15"/>
    </location>
</feature>
<dbReference type="AlphaFoldDB" id="A0A8H6RET5"/>
<accession>A0A8H6RET5</accession>
<feature type="region of interest" description="Disordered" evidence="1">
    <location>
        <begin position="1"/>
        <end position="41"/>
    </location>
</feature>
<reference evidence="2" key="1">
    <citation type="submission" date="2020-04" db="EMBL/GenBank/DDBJ databases">
        <title>Draft genome resource of the tomato pathogen Pseudocercospora fuligena.</title>
        <authorList>
            <person name="Zaccaron A."/>
        </authorList>
    </citation>
    <scope>NUCLEOTIDE SEQUENCE</scope>
    <source>
        <strain evidence="2">PF001</strain>
    </source>
</reference>
<evidence type="ECO:0000313" key="3">
    <source>
        <dbReference type="Proteomes" id="UP000660729"/>
    </source>
</evidence>
<dbReference type="Proteomes" id="UP000660729">
    <property type="component" value="Unassembled WGS sequence"/>
</dbReference>
<protein>
    <submittedName>
        <fullName evidence="2">Uncharacterized protein</fullName>
    </submittedName>
</protein>